<name>A0A3E1NS86_9BACT</name>
<evidence type="ECO:0000313" key="2">
    <source>
        <dbReference type="EMBL" id="RFM30777.1"/>
    </source>
</evidence>
<evidence type="ECO:0000313" key="3">
    <source>
        <dbReference type="Proteomes" id="UP000261174"/>
    </source>
</evidence>
<organism evidence="2 3">
    <name type="scientific">Chitinophaga silvisoli</name>
    <dbReference type="NCBI Taxonomy" id="2291814"/>
    <lineage>
        <taxon>Bacteria</taxon>
        <taxon>Pseudomonadati</taxon>
        <taxon>Bacteroidota</taxon>
        <taxon>Chitinophagia</taxon>
        <taxon>Chitinophagales</taxon>
        <taxon>Chitinophagaceae</taxon>
        <taxon>Chitinophaga</taxon>
    </lineage>
</organism>
<feature type="signal peptide" evidence="1">
    <location>
        <begin position="1"/>
        <end position="18"/>
    </location>
</feature>
<sequence>MRITFLLGILLLSKTLYAQLADTVHVSPTFFVSMDKFYLDSIEIDMSKTYLASDNILEIKAVKSRDAEIYSTNKSAILITRKAHHPLTSLGAIRTKLSAGDTVRYMINDNYITDTTNVRIEVNGIDSINIVKQAEGSVEREPMPAIIVIKLKQGMIDPTKK</sequence>
<keyword evidence="3" id="KW-1185">Reference proteome</keyword>
<reference evidence="2 3" key="1">
    <citation type="submission" date="2018-08" db="EMBL/GenBank/DDBJ databases">
        <title>Chitinophaga sp. K20C18050901, a novel bacterium isolated from forest soil.</title>
        <authorList>
            <person name="Wang C."/>
        </authorList>
    </citation>
    <scope>NUCLEOTIDE SEQUENCE [LARGE SCALE GENOMIC DNA]</scope>
    <source>
        <strain evidence="2 3">K20C18050901</strain>
    </source>
</reference>
<gene>
    <name evidence="2" type="ORF">DXN04_32200</name>
</gene>
<dbReference type="Proteomes" id="UP000261174">
    <property type="component" value="Unassembled WGS sequence"/>
</dbReference>
<dbReference type="RefSeq" id="WP_116857536.1">
    <property type="nucleotide sequence ID" value="NZ_QTJV01000019.1"/>
</dbReference>
<dbReference type="AlphaFoldDB" id="A0A3E1NS86"/>
<dbReference type="EMBL" id="QTJV01000019">
    <property type="protein sequence ID" value="RFM30777.1"/>
    <property type="molecule type" value="Genomic_DNA"/>
</dbReference>
<evidence type="ECO:0000256" key="1">
    <source>
        <dbReference type="SAM" id="SignalP"/>
    </source>
</evidence>
<keyword evidence="1" id="KW-0732">Signal</keyword>
<evidence type="ECO:0008006" key="4">
    <source>
        <dbReference type="Google" id="ProtNLM"/>
    </source>
</evidence>
<comment type="caution">
    <text evidence="2">The sequence shown here is derived from an EMBL/GenBank/DDBJ whole genome shotgun (WGS) entry which is preliminary data.</text>
</comment>
<accession>A0A3E1NS86</accession>
<protein>
    <recommendedName>
        <fullName evidence="4">Auto-transporter adhesin head GIN domain-containing protein</fullName>
    </recommendedName>
</protein>
<feature type="chain" id="PRO_5017810290" description="Auto-transporter adhesin head GIN domain-containing protein" evidence="1">
    <location>
        <begin position="19"/>
        <end position="161"/>
    </location>
</feature>
<proteinExistence type="predicted"/>